<comment type="caution">
    <text evidence="2">The sequence shown here is derived from an EMBL/GenBank/DDBJ whole genome shotgun (WGS) entry which is preliminary data.</text>
</comment>
<evidence type="ECO:0000313" key="2">
    <source>
        <dbReference type="EMBL" id="GGB20553.1"/>
    </source>
</evidence>
<keyword evidence="1" id="KW-0472">Membrane</keyword>
<dbReference type="EMBL" id="BMGC01000003">
    <property type="protein sequence ID" value="GGB20553.1"/>
    <property type="molecule type" value="Genomic_DNA"/>
</dbReference>
<accession>A0A916WQN8</accession>
<evidence type="ECO:0000256" key="1">
    <source>
        <dbReference type="SAM" id="Phobius"/>
    </source>
</evidence>
<organism evidence="2 3">
    <name type="scientific">Gordonia jinhuaensis</name>
    <dbReference type="NCBI Taxonomy" id="1517702"/>
    <lineage>
        <taxon>Bacteria</taxon>
        <taxon>Bacillati</taxon>
        <taxon>Actinomycetota</taxon>
        <taxon>Actinomycetes</taxon>
        <taxon>Mycobacteriales</taxon>
        <taxon>Gordoniaceae</taxon>
        <taxon>Gordonia</taxon>
    </lineage>
</organism>
<dbReference type="PROSITE" id="PS51257">
    <property type="entry name" value="PROKAR_LIPOPROTEIN"/>
    <property type="match status" value="1"/>
</dbReference>
<evidence type="ECO:0000313" key="3">
    <source>
        <dbReference type="Proteomes" id="UP000621454"/>
    </source>
</evidence>
<keyword evidence="1" id="KW-0812">Transmembrane</keyword>
<dbReference type="RefSeq" id="WP_188585090.1">
    <property type="nucleotide sequence ID" value="NZ_BMGC01000003.1"/>
</dbReference>
<reference evidence="2" key="1">
    <citation type="journal article" date="2014" name="Int. J. Syst. Evol. Microbiol.">
        <title>Complete genome sequence of Corynebacterium casei LMG S-19264T (=DSM 44701T), isolated from a smear-ripened cheese.</title>
        <authorList>
            <consortium name="US DOE Joint Genome Institute (JGI-PGF)"/>
            <person name="Walter F."/>
            <person name="Albersmeier A."/>
            <person name="Kalinowski J."/>
            <person name="Ruckert C."/>
        </authorList>
    </citation>
    <scope>NUCLEOTIDE SEQUENCE</scope>
    <source>
        <strain evidence="2">CGMCC 1.12827</strain>
    </source>
</reference>
<reference evidence="2" key="2">
    <citation type="submission" date="2020-09" db="EMBL/GenBank/DDBJ databases">
        <authorList>
            <person name="Sun Q."/>
            <person name="Zhou Y."/>
        </authorList>
    </citation>
    <scope>NUCLEOTIDE SEQUENCE</scope>
    <source>
        <strain evidence="2">CGMCC 1.12827</strain>
    </source>
</reference>
<keyword evidence="3" id="KW-1185">Reference proteome</keyword>
<sequence length="273" mass="28948">MRTFLSALLVLVAVVACVIALPSMWATQKVIDRDGFRTMSVDAAHDKDLQSAVSEEIVRQVDDLMGAATPTSLVRSAADRYVSSSMFPDDFGDAVAQQHDYLFDEPTTTAEREGVLQLDLTSMVRRALDTANLSGISLPGKITVPLDEGKRSGLRAGRYHEVSGQIRTWAYVSLAAFVIAALGALLVARRRGFTLSVLGLGVVVAAAVSFVGSVVVDSRAKDEVSDAESSARTVADILIDHAAADLRTIALYVGIGGVVAFVLGIIGSLIGRR</sequence>
<protein>
    <submittedName>
        <fullName evidence="2">Uncharacterized protein</fullName>
    </submittedName>
</protein>
<dbReference type="Proteomes" id="UP000621454">
    <property type="component" value="Unassembled WGS sequence"/>
</dbReference>
<gene>
    <name evidence="2" type="ORF">GCM10011489_05830</name>
</gene>
<proteinExistence type="predicted"/>
<dbReference type="AlphaFoldDB" id="A0A916WQN8"/>
<feature type="transmembrane region" description="Helical" evidence="1">
    <location>
        <begin position="168"/>
        <end position="188"/>
    </location>
</feature>
<keyword evidence="1" id="KW-1133">Transmembrane helix</keyword>
<feature type="transmembrane region" description="Helical" evidence="1">
    <location>
        <begin position="195"/>
        <end position="216"/>
    </location>
</feature>
<name>A0A916WQN8_9ACTN</name>
<feature type="transmembrane region" description="Helical" evidence="1">
    <location>
        <begin position="249"/>
        <end position="270"/>
    </location>
</feature>